<feature type="transmembrane region" description="Helical" evidence="9">
    <location>
        <begin position="20"/>
        <end position="38"/>
    </location>
</feature>
<sequence>MDRECADSHIASPTKSRLSYLSTAMLAVAFSAVLYVLLISHSLAELGGGILRQRQSPRCVASSFINVVSLPGVTVAVEKAASIAERGSYSESGNQGFPNTIDLLPALCAVTVKVTNTSDFPDKPVSSYRVGLFLPTMTNWNSRILTVGGASFAGGINWPGMSEGTHYGFATISTDNGHNSAGSDLSWATSARLYDWGYRALHGSVVVGKLLVAHYYSNSPTYSYYAGCSTGGRQGLRETQYDANSFDGALIGAPAWDTMHLMPWISKIASQQLNTTANGRLRATQLSILATEVLRQCDAQDGVKDNIISQPDQCRFDISKIICSDPSRCLTRAQADTTSKILADYIIKDRDGQNRTVYNGFTLSSEDQWSVYFGTDAALTDFDFSYERYFLYNLSQSYTWQQYSDQVVLNSERINPGLATANRFSTLSSYQKRGGKIIMYHGLADGLISPRTSLAYYNATISSLQTSVPKIRDWFRHFEVPGMQHCYFSNRFNAPWDFGAPGQASQLRMLPALGTGLQAFGDGWSVPGHLGDAKYDVLSALVKWVEEGREVESVVATAFTEDLSGKVYRTRPVCAYPERAVWDGKGDVNVAGSWRCV</sequence>
<comment type="similarity">
    <text evidence="1 8">Belongs to the tannase family.</text>
</comment>
<dbReference type="EMBL" id="NMPR01000043">
    <property type="protein sequence ID" value="KAA8633048.1"/>
    <property type="molecule type" value="Genomic_DNA"/>
</dbReference>
<keyword evidence="9" id="KW-0472">Membrane</keyword>
<evidence type="ECO:0000256" key="6">
    <source>
        <dbReference type="ARBA" id="ARBA00022837"/>
    </source>
</evidence>
<evidence type="ECO:0000256" key="7">
    <source>
        <dbReference type="ARBA" id="ARBA00023157"/>
    </source>
</evidence>
<dbReference type="Proteomes" id="UP000433876">
    <property type="component" value="Unassembled WGS sequence"/>
</dbReference>
<dbReference type="GO" id="GO:0046872">
    <property type="term" value="F:metal ion binding"/>
    <property type="evidence" value="ECO:0007669"/>
    <property type="project" value="UniProtKB-KW"/>
</dbReference>
<evidence type="ECO:0000313" key="10">
    <source>
        <dbReference type="EMBL" id="KAA8633048.1"/>
    </source>
</evidence>
<keyword evidence="6" id="KW-0106">Calcium</keyword>
<dbReference type="PANTHER" id="PTHR33938:SF2">
    <property type="entry name" value="CARBOXYLIC ESTER HYDROLASE"/>
    <property type="match status" value="1"/>
</dbReference>
<proteinExistence type="inferred from homology"/>
<evidence type="ECO:0000256" key="1">
    <source>
        <dbReference type="ARBA" id="ARBA00006249"/>
    </source>
</evidence>
<evidence type="ECO:0000256" key="3">
    <source>
        <dbReference type="ARBA" id="ARBA00022723"/>
    </source>
</evidence>
<evidence type="ECO:0000256" key="9">
    <source>
        <dbReference type="SAM" id="Phobius"/>
    </source>
</evidence>
<dbReference type="AlphaFoldDB" id="A0A8S8ZUB2"/>
<gene>
    <name evidence="10" type="ORF">SMACR_01436</name>
</gene>
<keyword evidence="2" id="KW-0719">Serine esterase</keyword>
<dbReference type="EC" id="3.1.1.-" evidence="8"/>
<dbReference type="VEuPathDB" id="FungiDB:SMAC_01436"/>
<protein>
    <recommendedName>
        <fullName evidence="8">Carboxylic ester hydrolase</fullName>
        <ecNumber evidence="8">3.1.1.-</ecNumber>
    </recommendedName>
</protein>
<keyword evidence="9" id="KW-0812">Transmembrane</keyword>
<dbReference type="InterPro" id="IPR011118">
    <property type="entry name" value="Tannase/feruloyl_esterase"/>
</dbReference>
<accession>A0A8S8ZUB2</accession>
<evidence type="ECO:0000256" key="8">
    <source>
        <dbReference type="RuleBase" id="RU361238"/>
    </source>
</evidence>
<name>A0A8S8ZUB2_SORMA</name>
<dbReference type="PANTHER" id="PTHR33938">
    <property type="entry name" value="FERULOYL ESTERASE B-RELATED"/>
    <property type="match status" value="1"/>
</dbReference>
<evidence type="ECO:0000256" key="5">
    <source>
        <dbReference type="ARBA" id="ARBA00022801"/>
    </source>
</evidence>
<keyword evidence="4" id="KW-0732">Signal</keyword>
<dbReference type="GO" id="GO:0030600">
    <property type="term" value="F:feruloyl esterase activity"/>
    <property type="evidence" value="ECO:0007669"/>
    <property type="project" value="UniProtKB-ARBA"/>
</dbReference>
<keyword evidence="3" id="KW-0479">Metal-binding</keyword>
<dbReference type="SUPFAM" id="SSF53474">
    <property type="entry name" value="alpha/beta-Hydrolases"/>
    <property type="match status" value="1"/>
</dbReference>
<dbReference type="Pfam" id="PF07519">
    <property type="entry name" value="Tannase"/>
    <property type="match status" value="1"/>
</dbReference>
<keyword evidence="5 8" id="KW-0378">Hydrolase</keyword>
<evidence type="ECO:0000313" key="11">
    <source>
        <dbReference type="Proteomes" id="UP000433876"/>
    </source>
</evidence>
<evidence type="ECO:0000256" key="2">
    <source>
        <dbReference type="ARBA" id="ARBA00022487"/>
    </source>
</evidence>
<organism evidence="10 11">
    <name type="scientific">Sordaria macrospora</name>
    <dbReference type="NCBI Taxonomy" id="5147"/>
    <lineage>
        <taxon>Eukaryota</taxon>
        <taxon>Fungi</taxon>
        <taxon>Dikarya</taxon>
        <taxon>Ascomycota</taxon>
        <taxon>Pezizomycotina</taxon>
        <taxon>Sordariomycetes</taxon>
        <taxon>Sordariomycetidae</taxon>
        <taxon>Sordariales</taxon>
        <taxon>Sordariaceae</taxon>
        <taxon>Sordaria</taxon>
    </lineage>
</organism>
<comment type="caution">
    <text evidence="10">The sequence shown here is derived from an EMBL/GenBank/DDBJ whole genome shotgun (WGS) entry which is preliminary data.</text>
</comment>
<evidence type="ECO:0000256" key="4">
    <source>
        <dbReference type="ARBA" id="ARBA00022729"/>
    </source>
</evidence>
<keyword evidence="9" id="KW-1133">Transmembrane helix</keyword>
<keyword evidence="7" id="KW-1015">Disulfide bond</keyword>
<dbReference type="InterPro" id="IPR029058">
    <property type="entry name" value="AB_hydrolase_fold"/>
</dbReference>
<reference evidence="10 11" key="1">
    <citation type="submission" date="2017-07" db="EMBL/GenBank/DDBJ databases">
        <title>Genome sequence of the Sordaria macrospora wild type strain R19027.</title>
        <authorList>
            <person name="Nowrousian M."/>
            <person name="Teichert I."/>
            <person name="Kueck U."/>
        </authorList>
    </citation>
    <scope>NUCLEOTIDE SEQUENCE [LARGE SCALE GENOMIC DNA]</scope>
    <source>
        <strain evidence="10 11">R19027</strain>
        <tissue evidence="10">Mycelium</tissue>
    </source>
</reference>